<dbReference type="SUPFAM" id="SSF53474">
    <property type="entry name" value="alpha/beta-Hydrolases"/>
    <property type="match status" value="1"/>
</dbReference>
<dbReference type="InterPro" id="IPR029058">
    <property type="entry name" value="AB_hydrolase_fold"/>
</dbReference>
<evidence type="ECO:0008006" key="4">
    <source>
        <dbReference type="Google" id="ProtNLM"/>
    </source>
</evidence>
<organism evidence="2 3">
    <name type="scientific">Desulfovibrio fairfieldensis</name>
    <dbReference type="NCBI Taxonomy" id="44742"/>
    <lineage>
        <taxon>Bacteria</taxon>
        <taxon>Pseudomonadati</taxon>
        <taxon>Thermodesulfobacteriota</taxon>
        <taxon>Desulfovibrionia</taxon>
        <taxon>Desulfovibrionales</taxon>
        <taxon>Desulfovibrionaceae</taxon>
        <taxon>Desulfovibrio</taxon>
    </lineage>
</organism>
<dbReference type="Gene3D" id="3.40.50.1820">
    <property type="entry name" value="alpha/beta hydrolase"/>
    <property type="match status" value="1"/>
</dbReference>
<keyword evidence="3" id="KW-1185">Reference proteome</keyword>
<dbReference type="KEGG" id="dfi:AXF13_03170"/>
<dbReference type="STRING" id="44742.AXF13_03170"/>
<accession>A0A120KNK6</accession>
<proteinExistence type="predicted"/>
<evidence type="ECO:0000313" key="2">
    <source>
        <dbReference type="EMBL" id="AMD91489.1"/>
    </source>
</evidence>
<reference evidence="3" key="1">
    <citation type="submission" date="2016-02" db="EMBL/GenBank/DDBJ databases">
        <authorList>
            <person name="Holder M.E."/>
            <person name="Ajami N.J."/>
            <person name="Petrosino J.F."/>
        </authorList>
    </citation>
    <scope>NUCLEOTIDE SEQUENCE [LARGE SCALE GENOMIC DNA]</scope>
    <source>
        <strain evidence="3">CCUG 45958</strain>
    </source>
</reference>
<sequence>MPAARPPHPHAPLRAALCLFLLALLQLHACAGGDSRQAARALGASRGFAETLYPTPYFILYGQFRPGTGDVLRVYIEGDGHAWQSRTRPSADPTPHNPVGLRLALADPSPAPLLYLARPCQYARGEVLRHCATRYWTSARLSEEVISSLDAAVSAAKAHSGARHVALVGFSGGGGAAALLAARRRDVVFLGSVAGNLHLSAWTGLHRLSPLSESLEPFAVAPALHGLPQRHLSSRGDKAMPPELSAGFCRAARQPESCRVVEGIPHSGPWTQAWDYTY</sequence>
<protein>
    <recommendedName>
        <fullName evidence="4">Alpha/beta hydrolase</fullName>
    </recommendedName>
</protein>
<evidence type="ECO:0000313" key="3">
    <source>
        <dbReference type="Proteomes" id="UP000069241"/>
    </source>
</evidence>
<dbReference type="RefSeq" id="WP_062254696.1">
    <property type="nucleotide sequence ID" value="NZ_CP014229.1"/>
</dbReference>
<feature type="signal peptide" evidence="1">
    <location>
        <begin position="1"/>
        <end position="31"/>
    </location>
</feature>
<feature type="chain" id="PRO_5007167265" description="Alpha/beta hydrolase" evidence="1">
    <location>
        <begin position="32"/>
        <end position="278"/>
    </location>
</feature>
<evidence type="ECO:0000256" key="1">
    <source>
        <dbReference type="SAM" id="SignalP"/>
    </source>
</evidence>
<dbReference type="EMBL" id="CP014229">
    <property type="protein sequence ID" value="AMD91489.1"/>
    <property type="molecule type" value="Genomic_DNA"/>
</dbReference>
<dbReference type="AlphaFoldDB" id="A0A120KNK6"/>
<name>A0A120KNK6_9BACT</name>
<dbReference type="Proteomes" id="UP000069241">
    <property type="component" value="Chromosome"/>
</dbReference>
<keyword evidence="1" id="KW-0732">Signal</keyword>
<gene>
    <name evidence="2" type="ORF">AXF13_03170</name>
</gene>